<evidence type="ECO:0000256" key="1">
    <source>
        <dbReference type="ARBA" id="ARBA00011900"/>
    </source>
</evidence>
<evidence type="ECO:0000256" key="5">
    <source>
        <dbReference type="ARBA" id="ARBA00047942"/>
    </source>
</evidence>
<proteinExistence type="predicted"/>
<dbReference type="EC" id="2.1.1.72" evidence="1"/>
<keyword evidence="3" id="KW-0808">Transferase</keyword>
<organism evidence="8 9">
    <name type="scientific">Dactylosporangium siamense</name>
    <dbReference type="NCBI Taxonomy" id="685454"/>
    <lineage>
        <taxon>Bacteria</taxon>
        <taxon>Bacillati</taxon>
        <taxon>Actinomycetota</taxon>
        <taxon>Actinomycetes</taxon>
        <taxon>Micromonosporales</taxon>
        <taxon>Micromonosporaceae</taxon>
        <taxon>Dactylosporangium</taxon>
    </lineage>
</organism>
<dbReference type="GO" id="GO:0009007">
    <property type="term" value="F:site-specific DNA-methyltransferase (adenine-specific) activity"/>
    <property type="evidence" value="ECO:0007669"/>
    <property type="project" value="UniProtKB-EC"/>
</dbReference>
<dbReference type="InterPro" id="IPR054277">
    <property type="entry name" value="DUF7008"/>
</dbReference>
<dbReference type="PANTHER" id="PTHR33841:SF1">
    <property type="entry name" value="DNA METHYLTRANSFERASE A"/>
    <property type="match status" value="1"/>
</dbReference>
<dbReference type="SUPFAM" id="SSF53335">
    <property type="entry name" value="S-adenosyl-L-methionine-dependent methyltransferases"/>
    <property type="match status" value="1"/>
</dbReference>
<protein>
    <recommendedName>
        <fullName evidence="1">site-specific DNA-methyltransferase (adenine-specific)</fullName>
        <ecNumber evidence="1">2.1.1.72</ecNumber>
    </recommendedName>
</protein>
<dbReference type="InterPro" id="IPR029063">
    <property type="entry name" value="SAM-dependent_MTases_sf"/>
</dbReference>
<feature type="domain" description="Type II methyltransferase M.TaqI-like" evidence="6">
    <location>
        <begin position="271"/>
        <end position="454"/>
    </location>
</feature>
<keyword evidence="4" id="KW-0949">S-adenosyl-L-methionine</keyword>
<gene>
    <name evidence="8" type="ORF">Dsi01nite_029970</name>
</gene>
<evidence type="ECO:0000313" key="9">
    <source>
        <dbReference type="Proteomes" id="UP000660611"/>
    </source>
</evidence>
<dbReference type="RefSeq" id="WP_203846755.1">
    <property type="nucleotide sequence ID" value="NZ_BAAAVW010000007.1"/>
</dbReference>
<dbReference type="PROSITE" id="PS00092">
    <property type="entry name" value="N6_MTASE"/>
    <property type="match status" value="1"/>
</dbReference>
<dbReference type="Gene3D" id="3.40.50.150">
    <property type="entry name" value="Vaccinia Virus protein VP39"/>
    <property type="match status" value="1"/>
</dbReference>
<evidence type="ECO:0000256" key="2">
    <source>
        <dbReference type="ARBA" id="ARBA00022603"/>
    </source>
</evidence>
<evidence type="ECO:0000259" key="6">
    <source>
        <dbReference type="Pfam" id="PF07669"/>
    </source>
</evidence>
<comment type="catalytic activity">
    <reaction evidence="5">
        <text>a 2'-deoxyadenosine in DNA + S-adenosyl-L-methionine = an N(6)-methyl-2'-deoxyadenosine in DNA + S-adenosyl-L-homocysteine + H(+)</text>
        <dbReference type="Rhea" id="RHEA:15197"/>
        <dbReference type="Rhea" id="RHEA-COMP:12418"/>
        <dbReference type="Rhea" id="RHEA-COMP:12419"/>
        <dbReference type="ChEBI" id="CHEBI:15378"/>
        <dbReference type="ChEBI" id="CHEBI:57856"/>
        <dbReference type="ChEBI" id="CHEBI:59789"/>
        <dbReference type="ChEBI" id="CHEBI:90615"/>
        <dbReference type="ChEBI" id="CHEBI:90616"/>
        <dbReference type="EC" id="2.1.1.72"/>
    </reaction>
</comment>
<dbReference type="NCBIfam" id="NF033451">
    <property type="entry name" value="BREX_2_MTaseX"/>
    <property type="match status" value="1"/>
</dbReference>
<dbReference type="EMBL" id="BONQ01000047">
    <property type="protein sequence ID" value="GIG44956.1"/>
    <property type="molecule type" value="Genomic_DNA"/>
</dbReference>
<keyword evidence="9" id="KW-1185">Reference proteome</keyword>
<evidence type="ECO:0000256" key="3">
    <source>
        <dbReference type="ARBA" id="ARBA00022679"/>
    </source>
</evidence>
<comment type="caution">
    <text evidence="8">The sequence shown here is derived from an EMBL/GenBank/DDBJ whole genome shotgun (WGS) entry which is preliminary data.</text>
</comment>
<dbReference type="GO" id="GO:0006304">
    <property type="term" value="P:DNA modification"/>
    <property type="evidence" value="ECO:0007669"/>
    <property type="project" value="InterPro"/>
</dbReference>
<name>A0A919PHK1_9ACTN</name>
<dbReference type="GO" id="GO:0032259">
    <property type="term" value="P:methylation"/>
    <property type="evidence" value="ECO:0007669"/>
    <property type="project" value="UniProtKB-KW"/>
</dbReference>
<accession>A0A919PHK1</accession>
<feature type="domain" description="DUF7008" evidence="7">
    <location>
        <begin position="817"/>
        <end position="1194"/>
    </location>
</feature>
<reference evidence="8" key="1">
    <citation type="submission" date="2021-01" db="EMBL/GenBank/DDBJ databases">
        <title>Whole genome shotgun sequence of Dactylosporangium siamense NBRC 106093.</title>
        <authorList>
            <person name="Komaki H."/>
            <person name="Tamura T."/>
        </authorList>
    </citation>
    <scope>NUCLEOTIDE SEQUENCE</scope>
    <source>
        <strain evidence="8">NBRC 106093</strain>
    </source>
</reference>
<evidence type="ECO:0000313" key="8">
    <source>
        <dbReference type="EMBL" id="GIG44956.1"/>
    </source>
</evidence>
<dbReference type="InterPro" id="IPR002052">
    <property type="entry name" value="DNA_methylase_N6_adenine_CS"/>
</dbReference>
<dbReference type="InterPro" id="IPR011639">
    <property type="entry name" value="MethylTrfase_TaqI-like_dom"/>
</dbReference>
<dbReference type="Pfam" id="PF22654">
    <property type="entry name" value="DUF7008"/>
    <property type="match status" value="1"/>
</dbReference>
<dbReference type="Pfam" id="PF07669">
    <property type="entry name" value="Eco57I"/>
    <property type="match status" value="1"/>
</dbReference>
<evidence type="ECO:0000259" key="7">
    <source>
        <dbReference type="Pfam" id="PF22654"/>
    </source>
</evidence>
<dbReference type="GO" id="GO:0003676">
    <property type="term" value="F:nucleic acid binding"/>
    <property type="evidence" value="ECO:0007669"/>
    <property type="project" value="InterPro"/>
</dbReference>
<dbReference type="InterPro" id="IPR050953">
    <property type="entry name" value="N4_N6_ade-DNA_methylase"/>
</dbReference>
<dbReference type="PANTHER" id="PTHR33841">
    <property type="entry name" value="DNA METHYLTRANSFERASE YEEA-RELATED"/>
    <property type="match status" value="1"/>
</dbReference>
<sequence>MIDRQLLLADLKKQVKLLETDLRDQVTAVPTVFERLDAEYQRAFKLGRTAATWAAWRDERVTQAAAAWVLGTVFVRFCEDNGLLEQAYLAGPTVERMTHAEEAQEDFFRLKPAETDRAWILEAFDAIGSAQAGKLLFDERHNAAYQIPVSADAAKALIGFWRQRGEDGVLIHDFTDPEWDTRFLGDLYQDLSESARKTYALLQTPEFVEEFILDLTLTPAIEEFGYDVVKVIDPTCGSGHFLLGAFHRLLREWERAGKEPYEQVRLTLDAIHGVDMNPFAAAIARFRLIISGLQSAGFDSFQQAAQHTLPVHIAIGDSLLKDHQEDGTSHFFEEEDAATFFHYATEDLEDHPGILEEGKYHVVVGNPPYITASDEKANQNYRRMYSACHRQYALTVPFAQRFFELAMNPRPDGRGAGFVGQITSNSFMKREFGRKLIQEFFALRTELTHIIDTSGAYIPGHGTPTVILIGHPRVGSARSAIRTILGIRGEPTAPAVPAEGHVWRAIMEQINLPDSHSEWVSSIDAERRVFSAFPWSLSGGGADRLLQTLNGHERTLAQASEGIGRTTHTGLDDAYYLPSESVATLGFTIPSVPVVLGEHVRDYTITTDTTTMFPYSASGSTRPIDIKEQRFYWRNRILLQNRIDFGQTPEQRGLRWFDHSMFFAKRFTAPATIPFAFVATHNHFVLDRGGKVFNRSAPVIKLPDGASEEEHLRLLGVLNSSTACFWLKQVSHDKGGQSGTGGFTTDEWERFFEFTGTKLQEFPLPSEYPTELATRLDAYAQRLAALSPATIATDEVPTRERLTEARDEWQLTRAHTISLQEELDWQVYSLYGLLEDLRAPAGSVPELQLGERAFEIVLARRVAAGEAETLWFTRHGSMPITELPSHWSAEYRTVVERRIAVIESNRSIGLIERPECKRRWHLAIGNRSWTWADQEEAALRNWLLDRCEASELWFHSVDGMEQPRPLTASQLADELRRDADVLAVAELYAPGKDFAKVVAELITDEHVPYLAALRYKDSGLDKHADWEAVWELQRAEDAAPDERAKKKIRDAIPVPPKYGSGDFLKSSYWRNRGKLDVPKERFISYPLASPDGDPSLLLGWAGWDHRERAQALATLIVEREQAEGWSADRLTPLLAGLREVLPWVRQWHGDFDPLYGGSPAELYEGFLSEVTGRLHVTDQAMTGWRPPKATRGRRPASAT</sequence>
<dbReference type="PRINTS" id="PR00507">
    <property type="entry name" value="N12N6MTFRASE"/>
</dbReference>
<dbReference type="AlphaFoldDB" id="A0A919PHK1"/>
<keyword evidence="2 8" id="KW-0489">Methyltransferase</keyword>
<dbReference type="Proteomes" id="UP000660611">
    <property type="component" value="Unassembled WGS sequence"/>
</dbReference>
<evidence type="ECO:0000256" key="4">
    <source>
        <dbReference type="ARBA" id="ARBA00022691"/>
    </source>
</evidence>